<dbReference type="InterPro" id="IPR050280">
    <property type="entry name" value="OMP_Chaperone_SurA"/>
</dbReference>
<dbReference type="InterPro" id="IPR000297">
    <property type="entry name" value="PPIase_PpiC"/>
</dbReference>
<dbReference type="GO" id="GO:0042277">
    <property type="term" value="F:peptide binding"/>
    <property type="evidence" value="ECO:0007669"/>
    <property type="project" value="InterPro"/>
</dbReference>
<dbReference type="GO" id="GO:0043165">
    <property type="term" value="P:Gram-negative-bacterium-type cell outer membrane assembly"/>
    <property type="evidence" value="ECO:0007669"/>
    <property type="project" value="InterPro"/>
</dbReference>
<dbReference type="PROSITE" id="PS50198">
    <property type="entry name" value="PPIC_PPIASE_2"/>
    <property type="match status" value="2"/>
</dbReference>
<dbReference type="PANTHER" id="PTHR47637">
    <property type="entry name" value="CHAPERONE SURA"/>
    <property type="match status" value="1"/>
</dbReference>
<dbReference type="GO" id="GO:0030288">
    <property type="term" value="C:outer membrane-bounded periplasmic space"/>
    <property type="evidence" value="ECO:0007669"/>
    <property type="project" value="InterPro"/>
</dbReference>
<reference evidence="8" key="1">
    <citation type="journal article" date="2015" name="Nature">
        <title>Complex archaea that bridge the gap between prokaryotes and eukaryotes.</title>
        <authorList>
            <person name="Spang A."/>
            <person name="Saw J.H."/>
            <person name="Jorgensen S.L."/>
            <person name="Zaremba-Niedzwiedzka K."/>
            <person name="Martijn J."/>
            <person name="Lind A.E."/>
            <person name="van Eijk R."/>
            <person name="Schleper C."/>
            <person name="Guy L."/>
            <person name="Ettema T.J."/>
        </authorList>
    </citation>
    <scope>NUCLEOTIDE SEQUENCE</scope>
</reference>
<evidence type="ECO:0000256" key="2">
    <source>
        <dbReference type="ARBA" id="ARBA00022737"/>
    </source>
</evidence>
<dbReference type="InterPro" id="IPR027304">
    <property type="entry name" value="Trigger_fact/SurA_dom_sf"/>
</dbReference>
<evidence type="ECO:0000256" key="5">
    <source>
        <dbReference type="ARBA" id="ARBA00023186"/>
    </source>
</evidence>
<proteinExistence type="inferred from homology"/>
<evidence type="ECO:0000259" key="7">
    <source>
        <dbReference type="PROSITE" id="PS50198"/>
    </source>
</evidence>
<dbReference type="Gene3D" id="1.10.4030.10">
    <property type="entry name" value="Porin chaperone SurA, peptide-binding domain"/>
    <property type="match status" value="1"/>
</dbReference>
<evidence type="ECO:0000256" key="4">
    <source>
        <dbReference type="ARBA" id="ARBA00023110"/>
    </source>
</evidence>
<feature type="domain" description="PpiC" evidence="7">
    <location>
        <begin position="173"/>
        <end position="274"/>
    </location>
</feature>
<keyword evidence="4" id="KW-0697">Rotamase</keyword>
<name>A0A0F9M8G2_9ZZZZ</name>
<comment type="caution">
    <text evidence="8">The sequence shown here is derived from an EMBL/GenBank/DDBJ whole genome shotgun (WGS) entry which is preliminary data.</text>
</comment>
<dbReference type="AlphaFoldDB" id="A0A0F9M8G2"/>
<dbReference type="Pfam" id="PF00639">
    <property type="entry name" value="Rotamase"/>
    <property type="match status" value="2"/>
</dbReference>
<dbReference type="GO" id="GO:0051082">
    <property type="term" value="F:unfolded protein binding"/>
    <property type="evidence" value="ECO:0007669"/>
    <property type="project" value="InterPro"/>
</dbReference>
<dbReference type="Gene3D" id="3.10.50.40">
    <property type="match status" value="2"/>
</dbReference>
<evidence type="ECO:0000256" key="1">
    <source>
        <dbReference type="ARBA" id="ARBA00022729"/>
    </source>
</evidence>
<keyword evidence="3" id="KW-0574">Periplasm</keyword>
<dbReference type="SUPFAM" id="SSF109998">
    <property type="entry name" value="Triger factor/SurA peptide-binding domain-like"/>
    <property type="match status" value="1"/>
</dbReference>
<dbReference type="HAMAP" id="MF_01183">
    <property type="entry name" value="Chaperone_SurA"/>
    <property type="match status" value="1"/>
</dbReference>
<dbReference type="PANTHER" id="PTHR47637:SF1">
    <property type="entry name" value="CHAPERONE SURA"/>
    <property type="match status" value="1"/>
</dbReference>
<feature type="domain" description="PpiC" evidence="7">
    <location>
        <begin position="283"/>
        <end position="383"/>
    </location>
</feature>
<keyword evidence="1" id="KW-0732">Signal</keyword>
<dbReference type="EMBL" id="LAZR01005982">
    <property type="protein sequence ID" value="KKM95631.1"/>
    <property type="molecule type" value="Genomic_DNA"/>
</dbReference>
<dbReference type="InterPro" id="IPR046357">
    <property type="entry name" value="PPIase_dom_sf"/>
</dbReference>
<dbReference type="SUPFAM" id="SSF54534">
    <property type="entry name" value="FKBP-like"/>
    <property type="match status" value="2"/>
</dbReference>
<protein>
    <recommendedName>
        <fullName evidence="7">PpiC domain-containing protein</fullName>
    </recommendedName>
</protein>
<keyword evidence="5" id="KW-0143">Chaperone</keyword>
<keyword evidence="6" id="KW-0413">Isomerase</keyword>
<dbReference type="InterPro" id="IPR015391">
    <property type="entry name" value="SurA_N"/>
</dbReference>
<evidence type="ECO:0000256" key="3">
    <source>
        <dbReference type="ARBA" id="ARBA00022764"/>
    </source>
</evidence>
<sequence length="431" mass="47977">MNLKKLLTSAVLSASLCQSAMATPVEIDKVIGVVNQGVILKSEVDTIINRVKKQAEEQNQQLPKDETLRVQAVERLVNQALMIQMADRMGLQISDSQLDQTLASMAQEQGGTIADLRRTIEGSGESFQAYREEIRKEITTQQVTRANVDRRIYISEQEVDNLLKIMETQGQSAEEYDIGHILIDIPNDASADEIAGAKTRADKVIELLNDGQEFKRIAISSSSGSKALEGGQLGYMGINEMPSLFAEAVKGQKKGAIVGPLRSGAGFHIIKVQDVRGLQVVETTEVRSRHILIKPSIILSEEKARSMLAGFAKDLRAGTADFGKLAKEYSEDPGSALKGGEYDWTDPTTYVPAFKDTLLSLKQDEISEPFRTQFGWHIVQLLGKRVADKTELAKRNRAHGMLFNRKFKEESFNWQQEMREQAHVEIFPIDQ</sequence>
<dbReference type="GO" id="GO:0003755">
    <property type="term" value="F:peptidyl-prolyl cis-trans isomerase activity"/>
    <property type="evidence" value="ECO:0007669"/>
    <property type="project" value="UniProtKB-KW"/>
</dbReference>
<evidence type="ECO:0000313" key="8">
    <source>
        <dbReference type="EMBL" id="KKM95631.1"/>
    </source>
</evidence>
<organism evidence="8">
    <name type="scientific">marine sediment metagenome</name>
    <dbReference type="NCBI Taxonomy" id="412755"/>
    <lineage>
        <taxon>unclassified sequences</taxon>
        <taxon>metagenomes</taxon>
        <taxon>ecological metagenomes</taxon>
    </lineage>
</organism>
<dbReference type="GO" id="GO:0006457">
    <property type="term" value="P:protein folding"/>
    <property type="evidence" value="ECO:0007669"/>
    <property type="project" value="InterPro"/>
</dbReference>
<gene>
    <name evidence="8" type="ORF">LCGC14_1186260</name>
</gene>
<evidence type="ECO:0000256" key="6">
    <source>
        <dbReference type="ARBA" id="ARBA00023235"/>
    </source>
</evidence>
<dbReference type="Pfam" id="PF09312">
    <property type="entry name" value="SurA_N"/>
    <property type="match status" value="1"/>
</dbReference>
<accession>A0A0F9M8G2</accession>
<dbReference type="GO" id="GO:0050821">
    <property type="term" value="P:protein stabilization"/>
    <property type="evidence" value="ECO:0007669"/>
    <property type="project" value="InterPro"/>
</dbReference>
<keyword evidence="2" id="KW-0677">Repeat</keyword>
<dbReference type="NCBIfam" id="NF008038">
    <property type="entry name" value="PRK10770.1"/>
    <property type="match status" value="1"/>
</dbReference>
<dbReference type="InterPro" id="IPR023034">
    <property type="entry name" value="PPIase_SurA"/>
</dbReference>